<name>A0A560FRL6_9PROT</name>
<feature type="domain" description="AB hydrolase-1" evidence="1">
    <location>
        <begin position="71"/>
        <end position="295"/>
    </location>
</feature>
<dbReference type="GO" id="GO:0046464">
    <property type="term" value="P:acylglycerol catabolic process"/>
    <property type="evidence" value="ECO:0007669"/>
    <property type="project" value="TreeGrafter"/>
</dbReference>
<sequence>MLSAPFDRRHFLQGLAGIGATVALGTPGAGAAALSGTGPLDAAAYRSLRRYAGTPFGHVAYMDQGNGPDALFLHGFPLSSFQWRGAIDRLSAHRRCLAPDFLGLGYSRVPDGQAVTPMVQVRMLAAFLDSVGANTVDIVANDSGGAVAQLFVTQYPKRVRSLLLTNCDTEPDSPPPALQPVLEMARAGTFADRWLARWVADKDLARSPTGLGGQTFSDPTRPTDEAIDYYLGPLVSSPRRKDLVHAYTLGLDPNPLAGIEKELRRVAVPARIVWGTADTIFDRAGGDYLAGILPNCQGVRHLPQAKLFFPEEYPDIIAEEARKLWGVTA</sequence>
<protein>
    <submittedName>
        <fullName evidence="2">Pimeloyl-ACP methyl ester carboxylesterase</fullName>
    </submittedName>
</protein>
<dbReference type="PRINTS" id="PR00111">
    <property type="entry name" value="ABHYDROLASE"/>
</dbReference>
<evidence type="ECO:0000313" key="3">
    <source>
        <dbReference type="Proteomes" id="UP000316545"/>
    </source>
</evidence>
<dbReference type="EMBL" id="VITO01000012">
    <property type="protein sequence ID" value="TWB24223.1"/>
    <property type="molecule type" value="Genomic_DNA"/>
</dbReference>
<dbReference type="InterPro" id="IPR000073">
    <property type="entry name" value="AB_hydrolase_1"/>
</dbReference>
<keyword evidence="3" id="KW-1185">Reference proteome</keyword>
<dbReference type="PANTHER" id="PTHR43798">
    <property type="entry name" value="MONOACYLGLYCEROL LIPASE"/>
    <property type="match status" value="1"/>
</dbReference>
<dbReference type="Gene3D" id="3.40.50.1820">
    <property type="entry name" value="alpha/beta hydrolase"/>
    <property type="match status" value="1"/>
</dbReference>
<accession>A0A560FRL6</accession>
<dbReference type="GO" id="GO:0016020">
    <property type="term" value="C:membrane"/>
    <property type="evidence" value="ECO:0007669"/>
    <property type="project" value="TreeGrafter"/>
</dbReference>
<proteinExistence type="predicted"/>
<gene>
    <name evidence="2" type="ORF">FBZ88_11275</name>
</gene>
<dbReference type="InterPro" id="IPR050266">
    <property type="entry name" value="AB_hydrolase_sf"/>
</dbReference>
<organism evidence="2 3">
    <name type="scientific">Nitrospirillum amazonense</name>
    <dbReference type="NCBI Taxonomy" id="28077"/>
    <lineage>
        <taxon>Bacteria</taxon>
        <taxon>Pseudomonadati</taxon>
        <taxon>Pseudomonadota</taxon>
        <taxon>Alphaproteobacteria</taxon>
        <taxon>Rhodospirillales</taxon>
        <taxon>Azospirillaceae</taxon>
        <taxon>Nitrospirillum</taxon>
    </lineage>
</organism>
<reference evidence="2 3" key="1">
    <citation type="submission" date="2019-06" db="EMBL/GenBank/DDBJ databases">
        <title>Genomic Encyclopedia of Type Strains, Phase IV (KMG-V): Genome sequencing to study the core and pangenomes of soil and plant-associated prokaryotes.</title>
        <authorList>
            <person name="Whitman W."/>
        </authorList>
    </citation>
    <scope>NUCLEOTIDE SEQUENCE [LARGE SCALE GENOMIC DNA]</scope>
    <source>
        <strain evidence="2 3">BR 11865</strain>
    </source>
</reference>
<evidence type="ECO:0000313" key="2">
    <source>
        <dbReference type="EMBL" id="TWB24223.1"/>
    </source>
</evidence>
<evidence type="ECO:0000259" key="1">
    <source>
        <dbReference type="Pfam" id="PF00561"/>
    </source>
</evidence>
<dbReference type="RefSeq" id="WP_145618555.1">
    <property type="nucleotide sequence ID" value="NZ_VITO01000012.1"/>
</dbReference>
<dbReference type="GO" id="GO:0047372">
    <property type="term" value="F:monoacylglycerol lipase activity"/>
    <property type="evidence" value="ECO:0007669"/>
    <property type="project" value="TreeGrafter"/>
</dbReference>
<dbReference type="PROSITE" id="PS51318">
    <property type="entry name" value="TAT"/>
    <property type="match status" value="1"/>
</dbReference>
<comment type="caution">
    <text evidence="2">The sequence shown here is derived from an EMBL/GenBank/DDBJ whole genome shotgun (WGS) entry which is preliminary data.</text>
</comment>
<dbReference type="InterPro" id="IPR029058">
    <property type="entry name" value="AB_hydrolase_fold"/>
</dbReference>
<dbReference type="Proteomes" id="UP000316545">
    <property type="component" value="Unassembled WGS sequence"/>
</dbReference>
<dbReference type="Pfam" id="PF00561">
    <property type="entry name" value="Abhydrolase_1"/>
    <property type="match status" value="1"/>
</dbReference>
<dbReference type="SUPFAM" id="SSF53474">
    <property type="entry name" value="alpha/beta-Hydrolases"/>
    <property type="match status" value="1"/>
</dbReference>
<dbReference type="AlphaFoldDB" id="A0A560FRL6"/>
<dbReference type="InterPro" id="IPR006311">
    <property type="entry name" value="TAT_signal"/>
</dbReference>
<dbReference type="PANTHER" id="PTHR43798:SF33">
    <property type="entry name" value="HYDROLASE, PUTATIVE (AFU_ORTHOLOGUE AFUA_2G14860)-RELATED"/>
    <property type="match status" value="1"/>
</dbReference>